<evidence type="ECO:0000313" key="2">
    <source>
        <dbReference type="Proteomes" id="UP000186323"/>
    </source>
</evidence>
<evidence type="ECO:0000313" key="1">
    <source>
        <dbReference type="EMBL" id="SFV72624.1"/>
    </source>
</evidence>
<protein>
    <submittedName>
        <fullName evidence="1">Phage-related protein</fullName>
    </submittedName>
</protein>
<proteinExistence type="predicted"/>
<accession>A0A1K1LD41</accession>
<dbReference type="KEGG" id="dpg:DESPIGER_0745"/>
<dbReference type="RefSeq" id="WP_072333235.1">
    <property type="nucleotide sequence ID" value="NZ_CBCTAE010000049.1"/>
</dbReference>
<dbReference type="AlphaFoldDB" id="A0A1K1LD41"/>
<keyword evidence="2" id="KW-1185">Reference proteome</keyword>
<dbReference type="OrthoDB" id="5432268at2"/>
<sequence>MLEALYNAIRKDAKPVVIEVNGKKYSTSDLKPVREPKPEAITVKNLSSLVDFLSRNVDELPLDKLICHVESPDTVSIKSALVGDHEDRKTYIIAKLDQLKLPVNEWIPSEKFCIAMQACFTDDDLKPTDRGLVLKFAANVKTTLENTLSDDGVTQGVTVRKNLVSVENTTMPNPVTLRPFRTFTEVEQPASSFVFRAQDKDGMNFMLVESDGGAWRSEAMANIKQFMQEAVSGLNVIA</sequence>
<name>A0A1K1LD41_9BACT</name>
<gene>
    <name evidence="1" type="ORF">DESPIGER_0745</name>
</gene>
<organism evidence="1 2">
    <name type="scientific">Desulfovibrio piger</name>
    <dbReference type="NCBI Taxonomy" id="901"/>
    <lineage>
        <taxon>Bacteria</taxon>
        <taxon>Pseudomonadati</taxon>
        <taxon>Thermodesulfobacteriota</taxon>
        <taxon>Desulfovibrionia</taxon>
        <taxon>Desulfovibrionales</taxon>
        <taxon>Desulfovibrionaceae</taxon>
        <taxon>Desulfovibrio</taxon>
    </lineage>
</organism>
<reference evidence="2" key="1">
    <citation type="submission" date="2016-10" db="EMBL/GenBank/DDBJ databases">
        <authorList>
            <person name="Wegmann U."/>
        </authorList>
    </citation>
    <scope>NUCLEOTIDE SEQUENCE [LARGE SCALE GENOMIC DNA]</scope>
</reference>
<dbReference type="Proteomes" id="UP000186323">
    <property type="component" value="Chromosome I"/>
</dbReference>
<dbReference type="EMBL" id="LT630450">
    <property type="protein sequence ID" value="SFV72624.1"/>
    <property type="molecule type" value="Genomic_DNA"/>
</dbReference>